<dbReference type="AlphaFoldDB" id="A0A922JLI4"/>
<evidence type="ECO:0000256" key="3">
    <source>
        <dbReference type="ARBA" id="ARBA00022851"/>
    </source>
</evidence>
<reference evidence="4" key="1">
    <citation type="submission" date="2021-01" db="EMBL/GenBank/DDBJ databases">
        <authorList>
            <person name="Lovell J.T."/>
            <person name="Bentley N."/>
            <person name="Bhattarai G."/>
            <person name="Jenkins J.W."/>
            <person name="Sreedasyam A."/>
            <person name="Alarcon Y."/>
            <person name="Bock C."/>
            <person name="Boston L."/>
            <person name="Carlson J."/>
            <person name="Cervantes K."/>
            <person name="Clermont K."/>
            <person name="Krom N."/>
            <person name="Kubenka K."/>
            <person name="Mamidi S."/>
            <person name="Mattison C."/>
            <person name="Monteros M."/>
            <person name="Pisani C."/>
            <person name="Plott C."/>
            <person name="Rajasekar S."/>
            <person name="Rhein H.S."/>
            <person name="Rohla C."/>
            <person name="Song M."/>
            <person name="Hilaire R.S."/>
            <person name="Shu S."/>
            <person name="Wells L."/>
            <person name="Wang X."/>
            <person name="Webber J."/>
            <person name="Heerema R.J."/>
            <person name="Klein P."/>
            <person name="Conner P."/>
            <person name="Grauke L."/>
            <person name="Grimwood J."/>
            <person name="Schmutz J."/>
            <person name="Randall J.J."/>
        </authorList>
    </citation>
    <scope>NUCLEOTIDE SEQUENCE</scope>
    <source>
        <tissue evidence="4">Leaf</tissue>
    </source>
</reference>
<evidence type="ECO:0000256" key="2">
    <source>
        <dbReference type="ARBA" id="ARBA00022723"/>
    </source>
</evidence>
<proteinExistence type="inferred from homology"/>
<dbReference type="PROSITE" id="PS51257">
    <property type="entry name" value="PROKAR_LIPOPROTEIN"/>
    <property type="match status" value="1"/>
</dbReference>
<keyword evidence="3" id="KW-0480">Metal-thiolate cluster</keyword>
<comment type="caution">
    <text evidence="4">The sequence shown here is derived from an EMBL/GenBank/DDBJ whole genome shotgun (WGS) entry which is preliminary data.</text>
</comment>
<organism evidence="4 5">
    <name type="scientific">Carya illinoinensis</name>
    <name type="common">Pecan</name>
    <dbReference type="NCBI Taxonomy" id="32201"/>
    <lineage>
        <taxon>Eukaryota</taxon>
        <taxon>Viridiplantae</taxon>
        <taxon>Streptophyta</taxon>
        <taxon>Embryophyta</taxon>
        <taxon>Tracheophyta</taxon>
        <taxon>Spermatophyta</taxon>
        <taxon>Magnoliopsida</taxon>
        <taxon>eudicotyledons</taxon>
        <taxon>Gunneridae</taxon>
        <taxon>Pentapetalae</taxon>
        <taxon>rosids</taxon>
        <taxon>fabids</taxon>
        <taxon>Fagales</taxon>
        <taxon>Juglandaceae</taxon>
        <taxon>Carya</taxon>
    </lineage>
</organism>
<comment type="similarity">
    <text evidence="1">Belongs to the metallothionein superfamily. Type 15 family.</text>
</comment>
<keyword evidence="2" id="KW-0479">Metal-binding</keyword>
<accession>A0A922JLI4</accession>
<dbReference type="InterPro" id="IPR000316">
    <property type="entry name" value="Metallthion_15"/>
</dbReference>
<name>A0A922JLI4_CARIL</name>
<dbReference type="PANTHER" id="PTHR48198">
    <property type="entry name" value="EC PROTEIN HOMOLOG"/>
    <property type="match status" value="1"/>
</dbReference>
<gene>
    <name evidence="4" type="ORF">I3842_05G090600</name>
</gene>
<evidence type="ECO:0000256" key="1">
    <source>
        <dbReference type="ARBA" id="ARBA00005802"/>
    </source>
</evidence>
<dbReference type="OrthoDB" id="1929463at2759"/>
<evidence type="ECO:0000313" key="4">
    <source>
        <dbReference type="EMBL" id="KAG6712163.1"/>
    </source>
</evidence>
<dbReference type="PANTHER" id="PTHR48198:SF1">
    <property type="entry name" value="METALLOTHIONEIN-LIKE PROTEIN 4A-RELATED"/>
    <property type="match status" value="1"/>
</dbReference>
<sequence>MNTRGRGSAACGDNCGCPVPCPGGVACRSYYKCTPTSVQSTTSAGDEHTTCSCGEHCGCNPCICPKSMDTTGSGNAFCKCGDGCTCYLPDLSKIRLNCCNVLDLINL</sequence>
<dbReference type="Proteomes" id="UP000811246">
    <property type="component" value="Chromosome 5"/>
</dbReference>
<dbReference type="Pfam" id="PF02068">
    <property type="entry name" value="Metallothio_PEC"/>
    <property type="match status" value="1"/>
</dbReference>
<dbReference type="EMBL" id="CM031829">
    <property type="protein sequence ID" value="KAG6712163.1"/>
    <property type="molecule type" value="Genomic_DNA"/>
</dbReference>
<dbReference type="GO" id="GO:0008270">
    <property type="term" value="F:zinc ion binding"/>
    <property type="evidence" value="ECO:0007669"/>
    <property type="project" value="InterPro"/>
</dbReference>
<protein>
    <submittedName>
        <fullName evidence="4">Uncharacterized protein</fullName>
    </submittedName>
</protein>
<evidence type="ECO:0000313" key="5">
    <source>
        <dbReference type="Proteomes" id="UP000811246"/>
    </source>
</evidence>